<evidence type="ECO:0000313" key="1">
    <source>
        <dbReference type="EMBL" id="NML95145.1"/>
    </source>
</evidence>
<dbReference type="EMBL" id="JABBGM010000008">
    <property type="protein sequence ID" value="NML95145.1"/>
    <property type="molecule type" value="Genomic_DNA"/>
</dbReference>
<dbReference type="AlphaFoldDB" id="A0A7Y0BRB1"/>
<gene>
    <name evidence="1" type="ORF">HHL27_15840</name>
</gene>
<accession>A0A7Y0BRB1</accession>
<proteinExistence type="predicted"/>
<keyword evidence="2" id="KW-1185">Reference proteome</keyword>
<protein>
    <submittedName>
        <fullName evidence="1">Uncharacterized protein</fullName>
    </submittedName>
</protein>
<sequence>MTEQEKSQEHLRHAFDGLSCGLRLLETGAANAIAESMVEISAFRLSWEFARSAENIGASRRNEF</sequence>
<dbReference type="RefSeq" id="WP_169494361.1">
    <property type="nucleotide sequence ID" value="NZ_JABBGM010000008.1"/>
</dbReference>
<organism evidence="1 2">
    <name type="scientific">Novosphingobium olei</name>
    <dbReference type="NCBI Taxonomy" id="2728851"/>
    <lineage>
        <taxon>Bacteria</taxon>
        <taxon>Pseudomonadati</taxon>
        <taxon>Pseudomonadota</taxon>
        <taxon>Alphaproteobacteria</taxon>
        <taxon>Sphingomonadales</taxon>
        <taxon>Sphingomonadaceae</taxon>
        <taxon>Novosphingobium</taxon>
    </lineage>
</organism>
<comment type="caution">
    <text evidence="1">The sequence shown here is derived from an EMBL/GenBank/DDBJ whole genome shotgun (WGS) entry which is preliminary data.</text>
</comment>
<reference evidence="1 2" key="1">
    <citation type="submission" date="2020-04" db="EMBL/GenBank/DDBJ databases">
        <title>Novosphingobium sp. TW-4 isolated from soil.</title>
        <authorList>
            <person name="Dahal R.H."/>
            <person name="Chaudhary D.K."/>
        </authorList>
    </citation>
    <scope>NUCLEOTIDE SEQUENCE [LARGE SCALE GENOMIC DNA]</scope>
    <source>
        <strain evidence="1 2">TW-4</strain>
    </source>
</reference>
<evidence type="ECO:0000313" key="2">
    <source>
        <dbReference type="Proteomes" id="UP000583556"/>
    </source>
</evidence>
<name>A0A7Y0BRB1_9SPHN</name>
<dbReference type="Proteomes" id="UP000583556">
    <property type="component" value="Unassembled WGS sequence"/>
</dbReference>